<sequence length="344" mass="37138">LCRPVEQFVMKACVVLAVLLSVPFSGSGNSVPQEDDGTGMEYFLVETESGVYEVEDLVHAEIDVRASPSDLTYHFHSRSNPSRGIDIRTTNIGALRNTQFSVAKDTLFIVHGWRNSHESAVNNYIRESILARHDINVFVVDWSPVAGRNYVSAQGAVTTVGNHVADFIRALIATFGLRLDRVAFVGHSLGAHVSGNAGASLNGQVDHIVGLDPALPLFSINNINNRLDPSDARFVQVIHTNGGLLGFRDSIGDSDFFPNGGSSQPGCGVDLAGTCAHSRAYSYYAEAIRASRNLFVSALCGNMNDFNAGRCNSNTRSAMGGYTIDRVRGDFYLTTNSQSPFARG</sequence>
<dbReference type="SUPFAM" id="SSF53474">
    <property type="entry name" value="alpha/beta-Hydrolases"/>
    <property type="match status" value="1"/>
</dbReference>
<dbReference type="EMBL" id="GALX01003723">
    <property type="protein sequence ID" value="JAB64743.1"/>
    <property type="molecule type" value="Transcribed_RNA"/>
</dbReference>
<dbReference type="InterPro" id="IPR000734">
    <property type="entry name" value="TAG_lipase"/>
</dbReference>
<evidence type="ECO:0000256" key="2">
    <source>
        <dbReference type="ARBA" id="ARBA00010701"/>
    </source>
</evidence>
<evidence type="ECO:0000256" key="5">
    <source>
        <dbReference type="SAM" id="SignalP"/>
    </source>
</evidence>
<evidence type="ECO:0000313" key="7">
    <source>
        <dbReference type="EMBL" id="JAB64743.1"/>
    </source>
</evidence>
<feature type="domain" description="Lipase" evidence="6">
    <location>
        <begin position="74"/>
        <end position="341"/>
    </location>
</feature>
<gene>
    <name evidence="7" type="primary">LIPR2</name>
</gene>
<evidence type="ECO:0000259" key="6">
    <source>
        <dbReference type="Pfam" id="PF00151"/>
    </source>
</evidence>
<comment type="similarity">
    <text evidence="2 4">Belongs to the AB hydrolase superfamily. Lipase family.</text>
</comment>
<accession>V5GWU5</accession>
<dbReference type="GO" id="GO:0005615">
    <property type="term" value="C:extracellular space"/>
    <property type="evidence" value="ECO:0007669"/>
    <property type="project" value="TreeGrafter"/>
</dbReference>
<dbReference type="InterPro" id="IPR029058">
    <property type="entry name" value="AB_hydrolase_fold"/>
</dbReference>
<dbReference type="FunFam" id="3.40.50.1820:FF:000076">
    <property type="entry name" value="phospholipase A1"/>
    <property type="match status" value="1"/>
</dbReference>
<evidence type="ECO:0000256" key="3">
    <source>
        <dbReference type="ARBA" id="ARBA00022525"/>
    </source>
</evidence>
<reference evidence="7" key="1">
    <citation type="submission" date="2013-07" db="EMBL/GenBank/DDBJ databases">
        <title>Midgut Transcriptome Profiling of Anoplphora glabripennis, a Lignocellulose Degrading, Wood-Boring Cerambycid.</title>
        <authorList>
            <person name="Scully E.D."/>
            <person name="Hoover K."/>
            <person name="Carlson J.E."/>
            <person name="Tien M."/>
            <person name="Geib S.M."/>
        </authorList>
    </citation>
    <scope>NUCLEOTIDE SEQUENCE</scope>
</reference>
<dbReference type="AlphaFoldDB" id="V5GWU5"/>
<dbReference type="InterPro" id="IPR033906">
    <property type="entry name" value="Lipase_N"/>
</dbReference>
<dbReference type="PANTHER" id="PTHR11610:SF190">
    <property type="entry name" value="VITELLOGENIN-3-LIKE PROTEIN"/>
    <property type="match status" value="1"/>
</dbReference>
<evidence type="ECO:0000256" key="4">
    <source>
        <dbReference type="RuleBase" id="RU004262"/>
    </source>
</evidence>
<keyword evidence="5" id="KW-0732">Signal</keyword>
<feature type="signal peptide" evidence="5">
    <location>
        <begin position="1"/>
        <end position="28"/>
    </location>
</feature>
<comment type="subcellular location">
    <subcellularLocation>
        <location evidence="1">Secreted</location>
    </subcellularLocation>
</comment>
<dbReference type="CDD" id="cd00707">
    <property type="entry name" value="Pancreat_lipase_like"/>
    <property type="match status" value="1"/>
</dbReference>
<dbReference type="GO" id="GO:0016042">
    <property type="term" value="P:lipid catabolic process"/>
    <property type="evidence" value="ECO:0007669"/>
    <property type="project" value="TreeGrafter"/>
</dbReference>
<protein>
    <submittedName>
        <fullName evidence="7">Pancreatic lipase-related protein 2</fullName>
    </submittedName>
</protein>
<dbReference type="InterPro" id="IPR002334">
    <property type="entry name" value="Allerg_PlipaseA1"/>
</dbReference>
<dbReference type="Pfam" id="PF00151">
    <property type="entry name" value="Lipase"/>
    <property type="match status" value="1"/>
</dbReference>
<organism evidence="7">
    <name type="scientific">Anoplophora glabripennis</name>
    <name type="common">Asian longhorn beetle</name>
    <name type="synonym">Anoplophora nobilis</name>
    <dbReference type="NCBI Taxonomy" id="217634"/>
    <lineage>
        <taxon>Eukaryota</taxon>
        <taxon>Metazoa</taxon>
        <taxon>Ecdysozoa</taxon>
        <taxon>Arthropoda</taxon>
        <taxon>Hexapoda</taxon>
        <taxon>Insecta</taxon>
        <taxon>Pterygota</taxon>
        <taxon>Neoptera</taxon>
        <taxon>Endopterygota</taxon>
        <taxon>Coleoptera</taxon>
        <taxon>Polyphaga</taxon>
        <taxon>Cucujiformia</taxon>
        <taxon>Chrysomeloidea</taxon>
        <taxon>Cerambycidae</taxon>
        <taxon>Lamiinae</taxon>
        <taxon>Lamiini</taxon>
        <taxon>Anoplophora</taxon>
    </lineage>
</organism>
<dbReference type="PRINTS" id="PR00825">
    <property type="entry name" value="DOLALLERGEN"/>
</dbReference>
<keyword evidence="3" id="KW-0964">Secreted</keyword>
<name>V5GWU5_ANOGL</name>
<dbReference type="Gene3D" id="3.40.50.1820">
    <property type="entry name" value="alpha/beta hydrolase"/>
    <property type="match status" value="1"/>
</dbReference>
<evidence type="ECO:0000256" key="1">
    <source>
        <dbReference type="ARBA" id="ARBA00004613"/>
    </source>
</evidence>
<dbReference type="InterPro" id="IPR013818">
    <property type="entry name" value="Lipase"/>
</dbReference>
<feature type="non-terminal residue" evidence="7">
    <location>
        <position position="1"/>
    </location>
</feature>
<feature type="chain" id="PRO_5004737553" evidence="5">
    <location>
        <begin position="29"/>
        <end position="344"/>
    </location>
</feature>
<dbReference type="GO" id="GO:0016298">
    <property type="term" value="F:lipase activity"/>
    <property type="evidence" value="ECO:0007669"/>
    <property type="project" value="InterPro"/>
</dbReference>
<dbReference type="PRINTS" id="PR00821">
    <property type="entry name" value="TAGLIPASE"/>
</dbReference>
<proteinExistence type="inferred from homology"/>
<dbReference type="PANTHER" id="PTHR11610">
    <property type="entry name" value="LIPASE"/>
    <property type="match status" value="1"/>
</dbReference>